<reference evidence="1" key="2">
    <citation type="submission" date="2019-07" db="EMBL/GenBank/DDBJ databases">
        <authorList>
            <person name="Yang Y."/>
            <person name="Bocs S."/>
            <person name="Baudouin L."/>
        </authorList>
    </citation>
    <scope>NUCLEOTIDE SEQUENCE</scope>
    <source>
        <tissue evidence="1">Spear leaf of Hainan Tall coconut</tissue>
    </source>
</reference>
<keyword evidence="2" id="KW-1185">Reference proteome</keyword>
<proteinExistence type="predicted"/>
<reference evidence="1" key="1">
    <citation type="journal article" date="2017" name="Gigascience">
        <title>The genome draft of coconut (Cocos nucifera).</title>
        <authorList>
            <person name="Xiao Y."/>
            <person name="Xu P."/>
            <person name="Fan H."/>
            <person name="Baudouin L."/>
            <person name="Xia W."/>
            <person name="Bocs S."/>
            <person name="Xu J."/>
            <person name="Li Q."/>
            <person name="Guo A."/>
            <person name="Zhou L."/>
            <person name="Li J."/>
            <person name="Wu Y."/>
            <person name="Ma Z."/>
            <person name="Armero A."/>
            <person name="Issali A.E."/>
            <person name="Liu N."/>
            <person name="Peng M."/>
            <person name="Yang Y."/>
        </authorList>
    </citation>
    <scope>NUCLEOTIDE SEQUENCE</scope>
    <source>
        <tissue evidence="1">Spear leaf of Hainan Tall coconut</tissue>
    </source>
</reference>
<organism evidence="1 2">
    <name type="scientific">Cocos nucifera</name>
    <name type="common">Coconut palm</name>
    <dbReference type="NCBI Taxonomy" id="13894"/>
    <lineage>
        <taxon>Eukaryota</taxon>
        <taxon>Viridiplantae</taxon>
        <taxon>Streptophyta</taxon>
        <taxon>Embryophyta</taxon>
        <taxon>Tracheophyta</taxon>
        <taxon>Spermatophyta</taxon>
        <taxon>Magnoliopsida</taxon>
        <taxon>Liliopsida</taxon>
        <taxon>Arecaceae</taxon>
        <taxon>Arecoideae</taxon>
        <taxon>Cocoseae</taxon>
        <taxon>Attaleinae</taxon>
        <taxon>Cocos</taxon>
    </lineage>
</organism>
<gene>
    <name evidence="1" type="ORF">COCNU_09G006460</name>
</gene>
<dbReference type="Proteomes" id="UP000797356">
    <property type="component" value="Chromosome 9"/>
</dbReference>
<dbReference type="EMBL" id="CM017880">
    <property type="protein sequence ID" value="KAG1361183.1"/>
    <property type="molecule type" value="Genomic_DNA"/>
</dbReference>
<evidence type="ECO:0000313" key="2">
    <source>
        <dbReference type="Proteomes" id="UP000797356"/>
    </source>
</evidence>
<protein>
    <submittedName>
        <fullName evidence="1">Uncharacterized protein</fullName>
    </submittedName>
</protein>
<sequence length="78" mass="9221">MMEEMTTRFWTCLPQAFLNCELLWVHQKRTKLVVDSSRKSMEDMTDLYENSGFHMRCENDEGDYNKIMAVSSTGFLEL</sequence>
<accession>A0A8K0IJP6</accession>
<dbReference type="AlphaFoldDB" id="A0A8K0IJP6"/>
<comment type="caution">
    <text evidence="1">The sequence shown here is derived from an EMBL/GenBank/DDBJ whole genome shotgun (WGS) entry which is preliminary data.</text>
</comment>
<name>A0A8K0IJP6_COCNU</name>
<evidence type="ECO:0000313" key="1">
    <source>
        <dbReference type="EMBL" id="KAG1361183.1"/>
    </source>
</evidence>